<feature type="chain" id="PRO_5003884364" description="Secreted protein" evidence="1">
    <location>
        <begin position="22"/>
        <end position="78"/>
    </location>
</feature>
<evidence type="ECO:0008006" key="4">
    <source>
        <dbReference type="Google" id="ProtNLM"/>
    </source>
</evidence>
<dbReference type="InParanoid" id="K5V0K5"/>
<reference evidence="2 3" key="1">
    <citation type="journal article" date="2012" name="BMC Genomics">
        <title>Comparative genomics of the white-rot fungi, Phanerochaete carnosa and P. chrysosporium, to elucidate the genetic basis of the distinct wood types they colonize.</title>
        <authorList>
            <person name="Suzuki H."/>
            <person name="MacDonald J."/>
            <person name="Syed K."/>
            <person name="Salamov A."/>
            <person name="Hori C."/>
            <person name="Aerts A."/>
            <person name="Henrissat B."/>
            <person name="Wiebenga A."/>
            <person name="vanKuyk P.A."/>
            <person name="Barry K."/>
            <person name="Lindquist E."/>
            <person name="LaButti K."/>
            <person name="Lapidus A."/>
            <person name="Lucas S."/>
            <person name="Coutinho P."/>
            <person name="Gong Y."/>
            <person name="Samejima M."/>
            <person name="Mahadevan R."/>
            <person name="Abou-Zaid M."/>
            <person name="de Vries R.P."/>
            <person name="Igarashi K."/>
            <person name="Yadav J.S."/>
            <person name="Grigoriev I.V."/>
            <person name="Master E.R."/>
        </authorList>
    </citation>
    <scope>NUCLEOTIDE SEQUENCE [LARGE SCALE GENOMIC DNA]</scope>
    <source>
        <strain evidence="2 3">HHB-10118-sp</strain>
    </source>
</reference>
<evidence type="ECO:0000313" key="3">
    <source>
        <dbReference type="Proteomes" id="UP000008370"/>
    </source>
</evidence>
<dbReference type="RefSeq" id="XP_007396308.1">
    <property type="nucleotide sequence ID" value="XM_007396246.1"/>
</dbReference>
<name>K5V0K5_PHACS</name>
<gene>
    <name evidence="2" type="ORF">PHACADRAFT_257013</name>
</gene>
<dbReference type="EMBL" id="JH930472">
    <property type="protein sequence ID" value="EKM56006.1"/>
    <property type="molecule type" value="Genomic_DNA"/>
</dbReference>
<sequence length="78" mass="8281">MLPASAACVLCPSVRLAVTNAQPTPAQHGQDPGNPALDQRINVSPVLCDLVNSFEPGFGMGRYYMEISCAQVLRAFSS</sequence>
<protein>
    <recommendedName>
        <fullName evidence="4">Secreted protein</fullName>
    </recommendedName>
</protein>
<organism evidence="2 3">
    <name type="scientific">Phanerochaete carnosa (strain HHB-10118-sp)</name>
    <name type="common">White-rot fungus</name>
    <name type="synonym">Peniophora carnosa</name>
    <dbReference type="NCBI Taxonomy" id="650164"/>
    <lineage>
        <taxon>Eukaryota</taxon>
        <taxon>Fungi</taxon>
        <taxon>Dikarya</taxon>
        <taxon>Basidiomycota</taxon>
        <taxon>Agaricomycotina</taxon>
        <taxon>Agaricomycetes</taxon>
        <taxon>Polyporales</taxon>
        <taxon>Phanerochaetaceae</taxon>
        <taxon>Phanerochaete</taxon>
    </lineage>
</organism>
<feature type="signal peptide" evidence="1">
    <location>
        <begin position="1"/>
        <end position="21"/>
    </location>
</feature>
<keyword evidence="1" id="KW-0732">Signal</keyword>
<proteinExistence type="predicted"/>
<dbReference type="Proteomes" id="UP000008370">
    <property type="component" value="Unassembled WGS sequence"/>
</dbReference>
<dbReference type="GeneID" id="18916727"/>
<accession>K5V0K5</accession>
<evidence type="ECO:0000313" key="2">
    <source>
        <dbReference type="EMBL" id="EKM56006.1"/>
    </source>
</evidence>
<dbReference type="HOGENOM" id="CLU_2622818_0_0_1"/>
<evidence type="ECO:0000256" key="1">
    <source>
        <dbReference type="SAM" id="SignalP"/>
    </source>
</evidence>
<keyword evidence="3" id="KW-1185">Reference proteome</keyword>
<dbReference type="AlphaFoldDB" id="K5V0K5"/>
<dbReference type="KEGG" id="pco:PHACADRAFT_257013"/>